<dbReference type="EMBL" id="BMMK01000006">
    <property type="protein sequence ID" value="GGM48429.1"/>
    <property type="molecule type" value="Genomic_DNA"/>
</dbReference>
<organism evidence="1 2">
    <name type="scientific">Longimycelium tulufanense</name>
    <dbReference type="NCBI Taxonomy" id="907463"/>
    <lineage>
        <taxon>Bacteria</taxon>
        <taxon>Bacillati</taxon>
        <taxon>Actinomycetota</taxon>
        <taxon>Actinomycetes</taxon>
        <taxon>Pseudonocardiales</taxon>
        <taxon>Pseudonocardiaceae</taxon>
        <taxon>Longimycelium</taxon>
    </lineage>
</organism>
<comment type="caution">
    <text evidence="1">The sequence shown here is derived from an EMBL/GenBank/DDBJ whole genome shotgun (WGS) entry which is preliminary data.</text>
</comment>
<reference evidence="1" key="2">
    <citation type="submission" date="2020-09" db="EMBL/GenBank/DDBJ databases">
        <authorList>
            <person name="Sun Q."/>
            <person name="Zhou Y."/>
        </authorList>
    </citation>
    <scope>NUCLEOTIDE SEQUENCE</scope>
    <source>
        <strain evidence="1">CGMCC 4.5737</strain>
    </source>
</reference>
<name>A0A8J3C7B3_9PSEU</name>
<protein>
    <submittedName>
        <fullName evidence="1">Uncharacterized protein</fullName>
    </submittedName>
</protein>
<dbReference type="Proteomes" id="UP000637578">
    <property type="component" value="Unassembled WGS sequence"/>
</dbReference>
<evidence type="ECO:0000313" key="2">
    <source>
        <dbReference type="Proteomes" id="UP000637578"/>
    </source>
</evidence>
<accession>A0A8J3C7B3</accession>
<proteinExistence type="predicted"/>
<evidence type="ECO:0000313" key="1">
    <source>
        <dbReference type="EMBL" id="GGM48429.1"/>
    </source>
</evidence>
<dbReference type="RefSeq" id="WP_189056055.1">
    <property type="nucleotide sequence ID" value="NZ_BMMK01000006.1"/>
</dbReference>
<sequence>MSDVIRVDLDDLTIDEIEMLEDLLNAPLDEVATPGRRKGPFLRAIACVIKRREDPEFPLEAAGSLKVKLGDSPENPPGLVAS</sequence>
<gene>
    <name evidence="1" type="ORF">GCM10012275_19250</name>
</gene>
<dbReference type="AlphaFoldDB" id="A0A8J3C7B3"/>
<reference evidence="1" key="1">
    <citation type="journal article" date="2014" name="Int. J. Syst. Evol. Microbiol.">
        <title>Complete genome sequence of Corynebacterium casei LMG S-19264T (=DSM 44701T), isolated from a smear-ripened cheese.</title>
        <authorList>
            <consortium name="US DOE Joint Genome Institute (JGI-PGF)"/>
            <person name="Walter F."/>
            <person name="Albersmeier A."/>
            <person name="Kalinowski J."/>
            <person name="Ruckert C."/>
        </authorList>
    </citation>
    <scope>NUCLEOTIDE SEQUENCE</scope>
    <source>
        <strain evidence="1">CGMCC 4.5737</strain>
    </source>
</reference>
<keyword evidence="2" id="KW-1185">Reference proteome</keyword>